<keyword evidence="2" id="KW-1185">Reference proteome</keyword>
<name>A0ACD0P5R6_9BASI</name>
<accession>A0ACD0P5R6</accession>
<reference evidence="1 2" key="1">
    <citation type="journal article" date="2018" name="Mol. Biol. Evol.">
        <title>Broad Genomic Sampling Reveals a Smut Pathogenic Ancestry of the Fungal Clade Ustilaginomycotina.</title>
        <authorList>
            <person name="Kijpornyongpan T."/>
            <person name="Mondo S.J."/>
            <person name="Barry K."/>
            <person name="Sandor L."/>
            <person name="Lee J."/>
            <person name="Lipzen A."/>
            <person name="Pangilinan J."/>
            <person name="LaButti K."/>
            <person name="Hainaut M."/>
            <person name="Henrissat B."/>
            <person name="Grigoriev I.V."/>
            <person name="Spatafora J.W."/>
            <person name="Aime M.C."/>
        </authorList>
    </citation>
    <scope>NUCLEOTIDE SEQUENCE [LARGE SCALE GENOMIC DNA]</scope>
    <source>
        <strain evidence="1 2">SA 807</strain>
    </source>
</reference>
<evidence type="ECO:0000313" key="2">
    <source>
        <dbReference type="Proteomes" id="UP000245626"/>
    </source>
</evidence>
<dbReference type="EMBL" id="KZ819732">
    <property type="protein sequence ID" value="PWN53289.1"/>
    <property type="molecule type" value="Genomic_DNA"/>
</dbReference>
<protein>
    <submittedName>
        <fullName evidence="1">Uncharacterized protein</fullName>
    </submittedName>
</protein>
<proteinExistence type="predicted"/>
<evidence type="ECO:0000313" key="1">
    <source>
        <dbReference type="EMBL" id="PWN53289.1"/>
    </source>
</evidence>
<sequence length="914" mass="97533">MSSQQGQLNAPATLTSTDRDAVPSREDFQRVFAARFARTAVRRDKGLVSPASYNSVLWLLLQDSGQYELSRAFSKDESQGERNRKSWQGWARHSYRLAREGERILPGLSLPAGYNIYNRRDNKPVISPATLFEALVFAHRASGHGGRDRTHASFRNYFQACPKDVVASFCLLCPTCVSRRTTKGTEEKFQEVESQPSIPIPDSSDPAPSYPSVSLQPPSPSQASGLVSQLSGATAAVCEVDRWPSQHARSQEMRRDTSSSRSALSTNTDSSGPLTPDLGSDAHQFSLGEWVGQWSQQMNDGTGKFAADPMSKDPMQQMEVEINAIQGLLHRGSCGTVPDFLPQVTQAHDPFEAQHAIGNAPGPTGLEALPTSSGFLKRGNRPPPLCFPVQGQNHSQDSKLTGPLLSVTSNTSAYSAVSEPAVQRGLAFQGDEMLCPQNGFVQPGFDLHQYPATAPAHKASFSQDEIASLQDQRAFESLMAAVNRDGHSSSRRSNLGARESPCEATVATPLSAVPQTTTANFGPSYGAVFGNVAGGAGNLNFSAEHMPRTLYGAPDLAVYLSPQYGIPGMSSNPQFLPMVAPPTKPIEQPLDHPACLTKDRPELTRPSENLRRHSITAVQATGGASCLNPFLSRANHPFQGQAAPAASLAQLQDWIDKIPSSAYRDQDSCSIYSDALSGPEPSSSVKSPNHGQSYSNEHFRDRARHDTDGALSTSTSGHTLCFDESQTEYGTQDGSYASWSDHEETFASPAGNISSLTVGVATTNPAIVSLSPSSSHLDLSQLNFSGTIAGAMLDGDESFSSSSTGTQKSIAGFRPSMAESTTAISLGEISSRTNVKEPHAETGSYFVKACESLNAITSPRLPSGSRKSASRSASSSSTASSSSVSTTRSISGAAISALSSSFEALVNDYLRKQS</sequence>
<dbReference type="Proteomes" id="UP000245626">
    <property type="component" value="Unassembled WGS sequence"/>
</dbReference>
<organism evidence="1 2">
    <name type="scientific">Violaceomyces palustris</name>
    <dbReference type="NCBI Taxonomy" id="1673888"/>
    <lineage>
        <taxon>Eukaryota</taxon>
        <taxon>Fungi</taxon>
        <taxon>Dikarya</taxon>
        <taxon>Basidiomycota</taxon>
        <taxon>Ustilaginomycotina</taxon>
        <taxon>Ustilaginomycetes</taxon>
        <taxon>Violaceomycetales</taxon>
        <taxon>Violaceomycetaceae</taxon>
        <taxon>Violaceomyces</taxon>
    </lineage>
</organism>
<gene>
    <name evidence="1" type="ORF">IE53DRAFT_360104</name>
</gene>